<keyword evidence="2" id="KW-1003">Cell membrane</keyword>
<accession>A0A4R4KCT3</accession>
<comment type="caution">
    <text evidence="7">The sequence shown here is derived from an EMBL/GenBank/DDBJ whole genome shotgun (WGS) entry which is preliminary data.</text>
</comment>
<feature type="transmembrane region" description="Helical" evidence="6">
    <location>
        <begin position="304"/>
        <end position="324"/>
    </location>
</feature>
<dbReference type="PANTHER" id="PTHR33529">
    <property type="entry name" value="SLR0882 PROTEIN-RELATED"/>
    <property type="match status" value="1"/>
</dbReference>
<comment type="subcellular location">
    <subcellularLocation>
        <location evidence="1">Cell membrane</location>
        <topology evidence="1">Multi-pass membrane protein</topology>
    </subcellularLocation>
</comment>
<dbReference type="GO" id="GO:0015920">
    <property type="term" value="P:lipopolysaccharide transport"/>
    <property type="evidence" value="ECO:0007669"/>
    <property type="project" value="TreeGrafter"/>
</dbReference>
<keyword evidence="5 6" id="KW-0472">Membrane</keyword>
<evidence type="ECO:0000256" key="2">
    <source>
        <dbReference type="ARBA" id="ARBA00022475"/>
    </source>
</evidence>
<keyword evidence="8" id="KW-1185">Reference proteome</keyword>
<feature type="transmembrane region" description="Helical" evidence="6">
    <location>
        <begin position="279"/>
        <end position="297"/>
    </location>
</feature>
<dbReference type="GO" id="GO:0043190">
    <property type="term" value="C:ATP-binding cassette (ABC) transporter complex"/>
    <property type="evidence" value="ECO:0007669"/>
    <property type="project" value="TreeGrafter"/>
</dbReference>
<dbReference type="OrthoDB" id="9807977at2"/>
<feature type="transmembrane region" description="Helical" evidence="6">
    <location>
        <begin position="63"/>
        <end position="85"/>
    </location>
</feature>
<dbReference type="InterPro" id="IPR005495">
    <property type="entry name" value="LptG/LptF_permease"/>
</dbReference>
<sequence length="360" mass="41716">MKLKILDRYLLKNFLITYLFVAFVIVLIICMIDYTEKIDDFIEKKAPGRAILLEYYLNFIPYWINYISPLMVFIATVFFTSRIAARTEIVAMLSSGISFGRMLVPYMMGASILGAIMFLLVGWILPKANKIRNSFEQTYIKDEFYYDGRNVHIKIAPEVYAYLESYNVTTKTGNKFTLETVQENNLKHKLTAERIVWHEEKNKWTVHNYRIRSLEGLKESLSFGQELDTTINLRPKDFESDYNIFETFTLPELNDYIELLRSRGADGLEVYLIEKYTRFTQPFAILILTAIGVIVSARKSRRGVGWQIALGFMLAFIYILFFLLSKGVAESGNINTLLAVWLPNIVFTFVGIGLYKTLPR</sequence>
<gene>
    <name evidence="7" type="ORF">EZE20_14300</name>
</gene>
<feature type="transmembrane region" description="Helical" evidence="6">
    <location>
        <begin position="336"/>
        <end position="355"/>
    </location>
</feature>
<evidence type="ECO:0000313" key="8">
    <source>
        <dbReference type="Proteomes" id="UP000295706"/>
    </source>
</evidence>
<name>A0A4R4KCT3_9BACT</name>
<dbReference type="Proteomes" id="UP000295706">
    <property type="component" value="Unassembled WGS sequence"/>
</dbReference>
<feature type="transmembrane region" description="Helical" evidence="6">
    <location>
        <begin position="106"/>
        <end position="125"/>
    </location>
</feature>
<dbReference type="EMBL" id="SMJU01000008">
    <property type="protein sequence ID" value="TDB64109.1"/>
    <property type="molecule type" value="Genomic_DNA"/>
</dbReference>
<feature type="transmembrane region" description="Helical" evidence="6">
    <location>
        <begin position="12"/>
        <end position="34"/>
    </location>
</feature>
<dbReference type="Pfam" id="PF03739">
    <property type="entry name" value="LptF_LptG"/>
    <property type="match status" value="1"/>
</dbReference>
<organism evidence="7 8">
    <name type="scientific">Arundinibacter roseus</name>
    <dbReference type="NCBI Taxonomy" id="2070510"/>
    <lineage>
        <taxon>Bacteria</taxon>
        <taxon>Pseudomonadati</taxon>
        <taxon>Bacteroidota</taxon>
        <taxon>Cytophagia</taxon>
        <taxon>Cytophagales</taxon>
        <taxon>Spirosomataceae</taxon>
        <taxon>Arundinibacter</taxon>
    </lineage>
</organism>
<keyword evidence="3 6" id="KW-0812">Transmembrane</keyword>
<evidence type="ECO:0000256" key="1">
    <source>
        <dbReference type="ARBA" id="ARBA00004651"/>
    </source>
</evidence>
<evidence type="ECO:0000256" key="4">
    <source>
        <dbReference type="ARBA" id="ARBA00022989"/>
    </source>
</evidence>
<protein>
    <submittedName>
        <fullName evidence="7">YjgP/YjgQ family permease</fullName>
    </submittedName>
</protein>
<reference evidence="7 8" key="1">
    <citation type="submission" date="2019-02" db="EMBL/GenBank/DDBJ databases">
        <title>Arundinibacter roseus gen. nov., sp. nov., a new member of the family Cytophagaceae.</title>
        <authorList>
            <person name="Szuroczki S."/>
            <person name="Khayer B."/>
            <person name="Sproer C."/>
            <person name="Toumi M."/>
            <person name="Szabo A."/>
            <person name="Felfoldi T."/>
            <person name="Schumann P."/>
            <person name="Toth E."/>
        </authorList>
    </citation>
    <scope>NUCLEOTIDE SEQUENCE [LARGE SCALE GENOMIC DNA]</scope>
    <source>
        <strain evidence="7 8">DMA-k-7a</strain>
    </source>
</reference>
<proteinExistence type="predicted"/>
<evidence type="ECO:0000256" key="3">
    <source>
        <dbReference type="ARBA" id="ARBA00022692"/>
    </source>
</evidence>
<dbReference type="PANTHER" id="PTHR33529:SF8">
    <property type="entry name" value="PERMEASE, YJGP_YJGQ FAMILY"/>
    <property type="match status" value="1"/>
</dbReference>
<evidence type="ECO:0000313" key="7">
    <source>
        <dbReference type="EMBL" id="TDB64109.1"/>
    </source>
</evidence>
<evidence type="ECO:0000256" key="6">
    <source>
        <dbReference type="SAM" id="Phobius"/>
    </source>
</evidence>
<dbReference type="RefSeq" id="WP_132118788.1">
    <property type="nucleotide sequence ID" value="NZ_SMJU01000008.1"/>
</dbReference>
<dbReference type="AlphaFoldDB" id="A0A4R4KCT3"/>
<keyword evidence="4 6" id="KW-1133">Transmembrane helix</keyword>
<evidence type="ECO:0000256" key="5">
    <source>
        <dbReference type="ARBA" id="ARBA00023136"/>
    </source>
</evidence>